<reference evidence="2" key="1">
    <citation type="submission" date="2012-11" db="EMBL/GenBank/DDBJ databases">
        <authorList>
            <person name="Lucero-Rivera Y.E."/>
            <person name="Tovar-Ramirez D."/>
        </authorList>
    </citation>
    <scope>NUCLEOTIDE SEQUENCE [LARGE SCALE GENOMIC DNA]</scope>
    <source>
        <strain evidence="2">Araruama</strain>
    </source>
</reference>
<evidence type="ECO:0000313" key="1">
    <source>
        <dbReference type="EMBL" id="ETR70236.1"/>
    </source>
</evidence>
<organism evidence="1 2">
    <name type="scientific">Candidatus Magnetoglobus multicellularis str. Araruama</name>
    <dbReference type="NCBI Taxonomy" id="890399"/>
    <lineage>
        <taxon>Bacteria</taxon>
        <taxon>Pseudomonadati</taxon>
        <taxon>Thermodesulfobacteriota</taxon>
        <taxon>Desulfobacteria</taxon>
        <taxon>Desulfobacterales</taxon>
        <taxon>Desulfobacteraceae</taxon>
        <taxon>Candidatus Magnetoglobus</taxon>
    </lineage>
</organism>
<name>A0A1V1P646_9BACT</name>
<sequence length="116" mass="13348">MPMITQEHEEILQTIESVNHLFEDLIIRGLQTAKSDSLLSIKSMQEEFSRIGAIYIANLLEILYNSIEHNEKNAASHLLRAQTALRLFERILTMEAIGDDFNLLISSFDQDERSQK</sequence>
<accession>A0A1V1P646</accession>
<dbReference type="AlphaFoldDB" id="A0A1V1P646"/>
<evidence type="ECO:0008006" key="3">
    <source>
        <dbReference type="Google" id="ProtNLM"/>
    </source>
</evidence>
<evidence type="ECO:0000313" key="2">
    <source>
        <dbReference type="Proteomes" id="UP000189670"/>
    </source>
</evidence>
<protein>
    <recommendedName>
        <fullName evidence="3">HPt domain-containing protein</fullName>
    </recommendedName>
</protein>
<proteinExistence type="predicted"/>
<comment type="caution">
    <text evidence="1">The sequence shown here is derived from an EMBL/GenBank/DDBJ whole genome shotgun (WGS) entry which is preliminary data.</text>
</comment>
<gene>
    <name evidence="1" type="ORF">OMM_08954</name>
</gene>
<dbReference type="EMBL" id="ATBP01000460">
    <property type="protein sequence ID" value="ETR70236.1"/>
    <property type="molecule type" value="Genomic_DNA"/>
</dbReference>
<dbReference type="Proteomes" id="UP000189670">
    <property type="component" value="Unassembled WGS sequence"/>
</dbReference>